<evidence type="ECO:0000313" key="3">
    <source>
        <dbReference type="EMBL" id="ODQ62419.1"/>
    </source>
</evidence>
<keyword evidence="2" id="KW-0472">Membrane</keyword>
<keyword evidence="2" id="KW-0812">Transmembrane</keyword>
<sequence>MAATSLPSLNKSTKTDKDDSTTATSQNDDSKSTTDTSTKSDGSKMPSITSSSKGLPKLSSSTSSSSSFPTPTITPPSSHDNPNISRSSVPSGTVFIAVGAVAGFIFLSFILVLFIKKLIAKKNASKTLALDSESSSNYGGGGEKFNGGNAGFYSTTSNLNQSSVKIPLLYEQPNADSSMSDITGSFLKPEQNLYSTLDKDTSQQQNKRRSMFVSPTAEVMNFNKNKTHSRFLSTGAGSSHTRDHSNLNINDNSVPDLRHSRIESFDTNTDIRLTSPERSPPRAANRGHRTVPSQYLESMFED</sequence>
<dbReference type="GO" id="GO:0005935">
    <property type="term" value="C:cellular bud neck"/>
    <property type="evidence" value="ECO:0007669"/>
    <property type="project" value="TreeGrafter"/>
</dbReference>
<dbReference type="Proteomes" id="UP000094112">
    <property type="component" value="Unassembled WGS sequence"/>
</dbReference>
<dbReference type="OrthoDB" id="4065319at2759"/>
<protein>
    <recommendedName>
        <fullName evidence="5">Mid2 domain-containing protein</fullName>
    </recommendedName>
</protein>
<dbReference type="InterPro" id="IPR051009">
    <property type="entry name" value="PRM"/>
</dbReference>
<evidence type="ECO:0000256" key="1">
    <source>
        <dbReference type="SAM" id="MobiDB-lite"/>
    </source>
</evidence>
<dbReference type="STRING" id="683960.A0A1E3PAH2"/>
<evidence type="ECO:0000313" key="4">
    <source>
        <dbReference type="Proteomes" id="UP000094112"/>
    </source>
</evidence>
<feature type="region of interest" description="Disordered" evidence="1">
    <location>
        <begin position="233"/>
        <end position="302"/>
    </location>
</feature>
<dbReference type="EMBL" id="KV454208">
    <property type="protein sequence ID" value="ODQ62419.1"/>
    <property type="molecule type" value="Genomic_DNA"/>
</dbReference>
<dbReference type="GeneID" id="30201660"/>
<evidence type="ECO:0008006" key="5">
    <source>
        <dbReference type="Google" id="ProtNLM"/>
    </source>
</evidence>
<feature type="region of interest" description="Disordered" evidence="1">
    <location>
        <begin position="1"/>
        <end position="85"/>
    </location>
</feature>
<name>A0A1E3PAH2_WICAA</name>
<feature type="compositionally biased region" description="Low complexity" evidence="1">
    <location>
        <begin position="49"/>
        <end position="78"/>
    </location>
</feature>
<feature type="compositionally biased region" description="Polar residues" evidence="1">
    <location>
        <begin position="1"/>
        <end position="10"/>
    </location>
</feature>
<gene>
    <name evidence="3" type="ORF">WICANDRAFT_76588</name>
</gene>
<dbReference type="PANTHER" id="PTHR36089:SF1">
    <property type="entry name" value="CHITIN SYNTHASE 3 COMPLEX PROTEIN CSI2-RELATED"/>
    <property type="match status" value="1"/>
</dbReference>
<dbReference type="AlphaFoldDB" id="A0A1E3PAH2"/>
<proteinExistence type="predicted"/>
<organism evidence="3 4">
    <name type="scientific">Wickerhamomyces anomalus (strain ATCC 58044 / CBS 1984 / NCYC 433 / NRRL Y-366-8)</name>
    <name type="common">Yeast</name>
    <name type="synonym">Hansenula anomala</name>
    <dbReference type="NCBI Taxonomy" id="683960"/>
    <lineage>
        <taxon>Eukaryota</taxon>
        <taxon>Fungi</taxon>
        <taxon>Dikarya</taxon>
        <taxon>Ascomycota</taxon>
        <taxon>Saccharomycotina</taxon>
        <taxon>Saccharomycetes</taxon>
        <taxon>Phaffomycetales</taxon>
        <taxon>Wickerhamomycetaceae</taxon>
        <taxon>Wickerhamomyces</taxon>
    </lineage>
</organism>
<keyword evidence="2" id="KW-1133">Transmembrane helix</keyword>
<accession>A0A1E3PAH2</accession>
<dbReference type="PANTHER" id="PTHR36089">
    <property type="entry name" value="CHITIN SYNTHASE 3 COMPLEX PROTEIN CSI2-RELATED"/>
    <property type="match status" value="1"/>
</dbReference>
<keyword evidence="4" id="KW-1185">Reference proteome</keyword>
<dbReference type="GO" id="GO:0000324">
    <property type="term" value="C:fungal-type vacuole"/>
    <property type="evidence" value="ECO:0007669"/>
    <property type="project" value="TreeGrafter"/>
</dbReference>
<reference evidence="3 4" key="1">
    <citation type="journal article" date="2016" name="Proc. Natl. Acad. Sci. U.S.A.">
        <title>Comparative genomics of biotechnologically important yeasts.</title>
        <authorList>
            <person name="Riley R."/>
            <person name="Haridas S."/>
            <person name="Wolfe K.H."/>
            <person name="Lopes M.R."/>
            <person name="Hittinger C.T."/>
            <person name="Goeker M."/>
            <person name="Salamov A.A."/>
            <person name="Wisecaver J.H."/>
            <person name="Long T.M."/>
            <person name="Calvey C.H."/>
            <person name="Aerts A.L."/>
            <person name="Barry K.W."/>
            <person name="Choi C."/>
            <person name="Clum A."/>
            <person name="Coughlan A.Y."/>
            <person name="Deshpande S."/>
            <person name="Douglass A.P."/>
            <person name="Hanson S.J."/>
            <person name="Klenk H.-P."/>
            <person name="LaButti K.M."/>
            <person name="Lapidus A."/>
            <person name="Lindquist E.A."/>
            <person name="Lipzen A.M."/>
            <person name="Meier-Kolthoff J.P."/>
            <person name="Ohm R.A."/>
            <person name="Otillar R.P."/>
            <person name="Pangilinan J.L."/>
            <person name="Peng Y."/>
            <person name="Rokas A."/>
            <person name="Rosa C.A."/>
            <person name="Scheuner C."/>
            <person name="Sibirny A.A."/>
            <person name="Slot J.C."/>
            <person name="Stielow J.B."/>
            <person name="Sun H."/>
            <person name="Kurtzman C.P."/>
            <person name="Blackwell M."/>
            <person name="Grigoriev I.V."/>
            <person name="Jeffries T.W."/>
        </authorList>
    </citation>
    <scope>NUCLEOTIDE SEQUENCE [LARGE SCALE GENOMIC DNA]</scope>
    <source>
        <strain evidence="4">ATCC 58044 / CBS 1984 / NCYC 433 / NRRL Y-366-8</strain>
    </source>
</reference>
<evidence type="ECO:0000256" key="2">
    <source>
        <dbReference type="SAM" id="Phobius"/>
    </source>
</evidence>
<feature type="transmembrane region" description="Helical" evidence="2">
    <location>
        <begin position="94"/>
        <end position="115"/>
    </location>
</feature>
<dbReference type="RefSeq" id="XP_019041626.1">
    <property type="nucleotide sequence ID" value="XM_019184414.1"/>
</dbReference>